<dbReference type="PRINTS" id="PR00111">
    <property type="entry name" value="ABHYDROLASE"/>
</dbReference>
<evidence type="ECO:0000313" key="2">
    <source>
        <dbReference type="EMBL" id="PCE41690.1"/>
    </source>
</evidence>
<comment type="caution">
    <text evidence="2">The sequence shown here is derived from an EMBL/GenBank/DDBJ whole genome shotgun (WGS) entry which is preliminary data.</text>
</comment>
<reference evidence="2 3" key="1">
    <citation type="submission" date="2017-09" db="EMBL/GenBank/DDBJ databases">
        <title>The Catabolism of 3,6-Dichlorosalicylic acid is Initiated by the Cytochrome P450 Monooxygenase DsmABC in Rhizorhabdus dicambivorans Ndbn-20.</title>
        <authorList>
            <person name="Na L."/>
        </authorList>
    </citation>
    <scope>NUCLEOTIDE SEQUENCE [LARGE SCALE GENOMIC DNA]</scope>
    <source>
        <strain evidence="2 3">Ndbn-20m</strain>
    </source>
</reference>
<organism evidence="2 3">
    <name type="scientific">Rhizorhabdus dicambivorans</name>
    <dbReference type="NCBI Taxonomy" id="1850238"/>
    <lineage>
        <taxon>Bacteria</taxon>
        <taxon>Pseudomonadati</taxon>
        <taxon>Pseudomonadota</taxon>
        <taxon>Alphaproteobacteria</taxon>
        <taxon>Sphingomonadales</taxon>
        <taxon>Sphingomonadaceae</taxon>
        <taxon>Rhizorhabdus</taxon>
    </lineage>
</organism>
<dbReference type="Proteomes" id="UP000218934">
    <property type="component" value="Unassembled WGS sequence"/>
</dbReference>
<sequence>MSSEVAQAGSFWLELVGTGLKENFHLVSGVRTRVLEAGSGPALLILHGTGGHAETYQRNIGPLSKYFRVIVPDMIGHGFTDRPDLDYTLDDFADHLFGLLDVLGIDKAHVSGESLGGCIAAWMTIRNPERVDRLVLNTGILDRPDAKGLVQLADLEQRTKTLAEDCSLDTVRRRLQWLVLDKDTMTEEMVHIRHRIYNQPGMIDSVIRVMGAVLSMNRGLYKGGDYLARERMAQISRPTLVLWSDHNPGKPYDVIKPAIDLIPDAEVHIIRDAAHWPQFEQPDAVNGLMIDFLTRPEAARSAA</sequence>
<dbReference type="PRINTS" id="PR00412">
    <property type="entry name" value="EPOXHYDRLASE"/>
</dbReference>
<dbReference type="OrthoDB" id="9798888at2"/>
<dbReference type="RefSeq" id="WP_066964547.1">
    <property type="nucleotide sequence ID" value="NZ_CP023449.1"/>
</dbReference>
<dbReference type="InterPro" id="IPR050266">
    <property type="entry name" value="AB_hydrolase_sf"/>
</dbReference>
<dbReference type="GO" id="GO:0016787">
    <property type="term" value="F:hydrolase activity"/>
    <property type="evidence" value="ECO:0007669"/>
    <property type="project" value="UniProtKB-KW"/>
</dbReference>
<feature type="domain" description="AB hydrolase-1" evidence="1">
    <location>
        <begin position="41"/>
        <end position="282"/>
    </location>
</feature>
<dbReference type="PANTHER" id="PTHR43798:SF33">
    <property type="entry name" value="HYDROLASE, PUTATIVE (AFU_ORTHOLOGUE AFUA_2G14860)-RELATED"/>
    <property type="match status" value="1"/>
</dbReference>
<dbReference type="GO" id="GO:0016020">
    <property type="term" value="C:membrane"/>
    <property type="evidence" value="ECO:0007669"/>
    <property type="project" value="TreeGrafter"/>
</dbReference>
<dbReference type="PANTHER" id="PTHR43798">
    <property type="entry name" value="MONOACYLGLYCEROL LIPASE"/>
    <property type="match status" value="1"/>
</dbReference>
<accession>A0A2A4FVE6</accession>
<dbReference type="EMBL" id="NWUF01000013">
    <property type="protein sequence ID" value="PCE41690.1"/>
    <property type="molecule type" value="Genomic_DNA"/>
</dbReference>
<name>A0A2A4FVE6_9SPHN</name>
<dbReference type="SUPFAM" id="SSF53474">
    <property type="entry name" value="alpha/beta-Hydrolases"/>
    <property type="match status" value="1"/>
</dbReference>
<proteinExistence type="predicted"/>
<protein>
    <submittedName>
        <fullName evidence="2">Alpha/beta hydrolase</fullName>
    </submittedName>
</protein>
<dbReference type="Pfam" id="PF00561">
    <property type="entry name" value="Abhydrolase_1"/>
    <property type="match status" value="1"/>
</dbReference>
<evidence type="ECO:0000259" key="1">
    <source>
        <dbReference type="Pfam" id="PF00561"/>
    </source>
</evidence>
<keyword evidence="2" id="KW-0378">Hydrolase</keyword>
<dbReference type="InterPro" id="IPR029058">
    <property type="entry name" value="AB_hydrolase_fold"/>
</dbReference>
<evidence type="ECO:0000313" key="3">
    <source>
        <dbReference type="Proteomes" id="UP000218934"/>
    </source>
</evidence>
<dbReference type="Gene3D" id="3.40.50.1820">
    <property type="entry name" value="alpha/beta hydrolase"/>
    <property type="match status" value="1"/>
</dbReference>
<dbReference type="InterPro" id="IPR000073">
    <property type="entry name" value="AB_hydrolase_1"/>
</dbReference>
<dbReference type="AlphaFoldDB" id="A0A2A4FVE6"/>
<dbReference type="InterPro" id="IPR000639">
    <property type="entry name" value="Epox_hydrolase-like"/>
</dbReference>
<gene>
    <name evidence="2" type="ORF">COO09_14335</name>
</gene>
<keyword evidence="3" id="KW-1185">Reference proteome</keyword>